<protein>
    <submittedName>
        <fullName evidence="1">Uncharacterized protein</fullName>
    </submittedName>
</protein>
<organism evidence="1 2">
    <name type="scientific">Coemansia biformis</name>
    <dbReference type="NCBI Taxonomy" id="1286918"/>
    <lineage>
        <taxon>Eukaryota</taxon>
        <taxon>Fungi</taxon>
        <taxon>Fungi incertae sedis</taxon>
        <taxon>Zoopagomycota</taxon>
        <taxon>Kickxellomycotina</taxon>
        <taxon>Kickxellomycetes</taxon>
        <taxon>Kickxellales</taxon>
        <taxon>Kickxellaceae</taxon>
        <taxon>Coemansia</taxon>
    </lineage>
</organism>
<dbReference type="AlphaFoldDB" id="A0A9W8CWG7"/>
<proteinExistence type="predicted"/>
<feature type="non-terminal residue" evidence="1">
    <location>
        <position position="51"/>
    </location>
</feature>
<sequence length="51" mass="5670">MSESGVEWNVYELDINSYSLDSEDSLSFSELIFSIMVSTSNIKVTNGDGKM</sequence>
<name>A0A9W8CWG7_9FUNG</name>
<reference evidence="1" key="1">
    <citation type="submission" date="2022-07" db="EMBL/GenBank/DDBJ databases">
        <title>Phylogenomic reconstructions and comparative analyses of Kickxellomycotina fungi.</title>
        <authorList>
            <person name="Reynolds N.K."/>
            <person name="Stajich J.E."/>
            <person name="Barry K."/>
            <person name="Grigoriev I.V."/>
            <person name="Crous P."/>
            <person name="Smith M.E."/>
        </authorList>
    </citation>
    <scope>NUCLEOTIDE SEQUENCE</scope>
    <source>
        <strain evidence="1">BCRC 34381</strain>
    </source>
</reference>
<evidence type="ECO:0000313" key="1">
    <source>
        <dbReference type="EMBL" id="KAJ1726339.1"/>
    </source>
</evidence>
<keyword evidence="2" id="KW-1185">Reference proteome</keyword>
<dbReference type="Proteomes" id="UP001143981">
    <property type="component" value="Unassembled WGS sequence"/>
</dbReference>
<accession>A0A9W8CWG7</accession>
<comment type="caution">
    <text evidence="1">The sequence shown here is derived from an EMBL/GenBank/DDBJ whole genome shotgun (WGS) entry which is preliminary data.</text>
</comment>
<gene>
    <name evidence="1" type="ORF">LPJ61_005255</name>
</gene>
<dbReference type="EMBL" id="JANBOI010001618">
    <property type="protein sequence ID" value="KAJ1726339.1"/>
    <property type="molecule type" value="Genomic_DNA"/>
</dbReference>
<evidence type="ECO:0000313" key="2">
    <source>
        <dbReference type="Proteomes" id="UP001143981"/>
    </source>
</evidence>